<proteinExistence type="inferred from homology"/>
<organism evidence="4 5">
    <name type="scientific">Oncorhynchus mykiss</name>
    <name type="common">Rainbow trout</name>
    <name type="synonym">Salmo gairdneri</name>
    <dbReference type="NCBI Taxonomy" id="8022"/>
    <lineage>
        <taxon>Eukaryota</taxon>
        <taxon>Metazoa</taxon>
        <taxon>Chordata</taxon>
        <taxon>Craniata</taxon>
        <taxon>Vertebrata</taxon>
        <taxon>Euteleostomi</taxon>
        <taxon>Actinopterygii</taxon>
        <taxon>Neopterygii</taxon>
        <taxon>Teleostei</taxon>
        <taxon>Protacanthopterygii</taxon>
        <taxon>Salmoniformes</taxon>
        <taxon>Salmonidae</taxon>
        <taxon>Salmoninae</taxon>
        <taxon>Oncorhynchus</taxon>
    </lineage>
</organism>
<dbReference type="SMART" id="SM00385">
    <property type="entry name" value="CYCLIN"/>
    <property type="match status" value="1"/>
</dbReference>
<dbReference type="STRING" id="8022.A0A060X1I5"/>
<dbReference type="EMBL" id="FR904754">
    <property type="protein sequence ID" value="CDQ71189.1"/>
    <property type="molecule type" value="Genomic_DNA"/>
</dbReference>
<dbReference type="Proteomes" id="UP000193380">
    <property type="component" value="Unassembled WGS sequence"/>
</dbReference>
<dbReference type="Pfam" id="PF00134">
    <property type="entry name" value="Cyclin_N"/>
    <property type="match status" value="1"/>
</dbReference>
<evidence type="ECO:0000256" key="1">
    <source>
        <dbReference type="ARBA" id="ARBA00023127"/>
    </source>
</evidence>
<dbReference type="AlphaFoldDB" id="A0A060X1I5"/>
<dbReference type="InterPro" id="IPR006671">
    <property type="entry name" value="Cyclin_N"/>
</dbReference>
<dbReference type="InterPro" id="IPR036915">
    <property type="entry name" value="Cyclin-like_sf"/>
</dbReference>
<evidence type="ECO:0000259" key="3">
    <source>
        <dbReference type="SMART" id="SM00385"/>
    </source>
</evidence>
<dbReference type="SUPFAM" id="SSF47954">
    <property type="entry name" value="Cyclin-like"/>
    <property type="match status" value="1"/>
</dbReference>
<gene>
    <name evidence="4" type="ORF">GSONMT00014550001</name>
</gene>
<evidence type="ECO:0000256" key="2">
    <source>
        <dbReference type="RuleBase" id="RU000383"/>
    </source>
</evidence>
<protein>
    <recommendedName>
        <fullName evidence="3">Cyclin-like domain-containing protein</fullName>
    </recommendedName>
</protein>
<keyword evidence="1 2" id="KW-0195">Cyclin</keyword>
<dbReference type="InterPro" id="IPR039361">
    <property type="entry name" value="Cyclin"/>
</dbReference>
<name>A0A060X1I5_ONCMY</name>
<dbReference type="FunFam" id="1.10.472.10:FF:000006">
    <property type="entry name" value="Cyclin I"/>
    <property type="match status" value="1"/>
</dbReference>
<dbReference type="PANTHER" id="PTHR10177">
    <property type="entry name" value="CYCLINS"/>
    <property type="match status" value="1"/>
</dbReference>
<dbReference type="PaxDb" id="8022-A0A060X1I5"/>
<accession>A0A060X1I5</accession>
<sequence>MCVLEQSEKTVLTGKHATDLTLACWLKAVINKEWLNEPEISFPFFRATNWRALFCSINLTYSRQLHGAGQVKREKYFKIAATEDVLTEIAGSNDLQDLDNETCWLVKELKSYIAQEADFLPRETGLNIMESAAENHNGVSAKCRNAKVEDLWSLASFFGFSTQTFVLAVNLLDRFLAIMKVQPKHVPCIGVSCLHIAAKMVEDECNISPTHELIRISQSKFTVSDLSRMEKIISEKLNLELKAITALTFLHLYHAVIVSLTSERGEIPSIERLEAQLKACLCQLIFSKAKPSVLALSVITQEFDALQSLAMLEIVQELQRHLKIVDSELLYWRGLVAKCMTEYSSSECNKPDNKKLVWIVSRRTAQNLHANHFSVPELPTIPEGSWDESESEDSCEDMSCEEESLCGSPGSDAEGAFFPSEFCNQGRK</sequence>
<dbReference type="Gene3D" id="1.10.472.10">
    <property type="entry name" value="Cyclin-like"/>
    <property type="match status" value="2"/>
</dbReference>
<reference evidence="4" key="2">
    <citation type="submission" date="2014-03" db="EMBL/GenBank/DDBJ databases">
        <authorList>
            <person name="Genoscope - CEA"/>
        </authorList>
    </citation>
    <scope>NUCLEOTIDE SEQUENCE</scope>
</reference>
<evidence type="ECO:0000313" key="5">
    <source>
        <dbReference type="Proteomes" id="UP000193380"/>
    </source>
</evidence>
<evidence type="ECO:0000313" key="4">
    <source>
        <dbReference type="EMBL" id="CDQ71189.1"/>
    </source>
</evidence>
<comment type="similarity">
    <text evidence="2">Belongs to the cyclin family.</text>
</comment>
<feature type="domain" description="Cyclin-like" evidence="3">
    <location>
        <begin position="149"/>
        <end position="235"/>
    </location>
</feature>
<dbReference type="InterPro" id="IPR013763">
    <property type="entry name" value="Cyclin-like_dom"/>
</dbReference>
<reference evidence="4" key="1">
    <citation type="journal article" date="2014" name="Nat. Commun.">
        <title>The rainbow trout genome provides novel insights into evolution after whole-genome duplication in vertebrates.</title>
        <authorList>
            <person name="Berthelot C."/>
            <person name="Brunet F."/>
            <person name="Chalopin D."/>
            <person name="Juanchich A."/>
            <person name="Bernard M."/>
            <person name="Noel B."/>
            <person name="Bento P."/>
            <person name="Da Silva C."/>
            <person name="Labadie K."/>
            <person name="Alberti A."/>
            <person name="Aury J.M."/>
            <person name="Louis A."/>
            <person name="Dehais P."/>
            <person name="Bardou P."/>
            <person name="Montfort J."/>
            <person name="Klopp C."/>
            <person name="Cabau C."/>
            <person name="Gaspin C."/>
            <person name="Thorgaard G.H."/>
            <person name="Boussaha M."/>
            <person name="Quillet E."/>
            <person name="Guyomard R."/>
            <person name="Galiana D."/>
            <person name="Bobe J."/>
            <person name="Volff J.N."/>
            <person name="Genet C."/>
            <person name="Wincker P."/>
            <person name="Jaillon O."/>
            <person name="Roest Crollius H."/>
            <person name="Guiguen Y."/>
        </authorList>
    </citation>
    <scope>NUCLEOTIDE SEQUENCE [LARGE SCALE GENOMIC DNA]</scope>
</reference>